<comment type="caution">
    <text evidence="1">The sequence shown here is derived from an EMBL/GenBank/DDBJ whole genome shotgun (WGS) entry which is preliminary data.</text>
</comment>
<dbReference type="Gene3D" id="1.25.40.10">
    <property type="entry name" value="Tetratricopeptide repeat domain"/>
    <property type="match status" value="1"/>
</dbReference>
<evidence type="ECO:0000313" key="1">
    <source>
        <dbReference type="EMBL" id="MBB6431600.1"/>
    </source>
</evidence>
<proteinExistence type="predicted"/>
<name>A0A7X0H973_9BACT</name>
<dbReference type="Proteomes" id="UP000541810">
    <property type="component" value="Unassembled WGS sequence"/>
</dbReference>
<accession>A0A7X0H973</accession>
<dbReference type="EMBL" id="JACHGY010000001">
    <property type="protein sequence ID" value="MBB6431600.1"/>
    <property type="molecule type" value="Genomic_DNA"/>
</dbReference>
<evidence type="ECO:0008006" key="3">
    <source>
        <dbReference type="Google" id="ProtNLM"/>
    </source>
</evidence>
<protein>
    <recommendedName>
        <fullName evidence="3">Tetratricopeptide repeat-containing protein</fullName>
    </recommendedName>
</protein>
<dbReference type="AlphaFoldDB" id="A0A7X0H973"/>
<dbReference type="SUPFAM" id="SSF48452">
    <property type="entry name" value="TPR-like"/>
    <property type="match status" value="1"/>
</dbReference>
<dbReference type="InterPro" id="IPR011990">
    <property type="entry name" value="TPR-like_helical_dom_sf"/>
</dbReference>
<reference evidence="1 2" key="1">
    <citation type="submission" date="2020-08" db="EMBL/GenBank/DDBJ databases">
        <title>Genomic Encyclopedia of Type Strains, Phase IV (KMG-IV): sequencing the most valuable type-strain genomes for metagenomic binning, comparative biology and taxonomic classification.</title>
        <authorList>
            <person name="Goeker M."/>
        </authorList>
    </citation>
    <scope>NUCLEOTIDE SEQUENCE [LARGE SCALE GENOMIC DNA]</scope>
    <source>
        <strain evidence="1 2">DSM 103725</strain>
    </source>
</reference>
<evidence type="ECO:0000313" key="2">
    <source>
        <dbReference type="Proteomes" id="UP000541810"/>
    </source>
</evidence>
<sequence>MNHATLHHALTAMHAGRLDEAANLLTQPSIRPHRRAQDALTELCKRLVQRGREHLGAERWAEARSDAQRVLSIEPGQAEAAELLAQVAQERAAQQRQERCAADGLAYAKRLADLGQSTRAREAAPELGSVAGKRLVEHLDLRKLERQALIERGEAALERNDFVGAAHVVERLAAFPPSSESDVLKHALHTHAAQSAEDHLRAGQPDEALTLLKLTGASETLTQVCHDLQAAAVALDRGDAAVALPPLQRAARHFRGVDWLDDAIAQTKSLRDAQEALIAGPIGALAEVGGATSNVATQAATRAVGYGYRSMTDSPHQAVAASTLSQSPLILHQDGQPLAVLCATPQVSLGTTGASVLPLIASESSHPLTFTRDEEGHLVQASSDLTVNQQPATHALLTHQDRLGVGPRIKLRYLRANPASQTAVLELTAGRFTTPNLRRVVLLSGELLIGPHRGCHLRDPKLPHPVTFRPTADGLAAEGVPLVPGGPEQTIHGQAWSVTSFDLSSA</sequence>
<organism evidence="1 2">
    <name type="scientific">Algisphaera agarilytica</name>
    <dbReference type="NCBI Taxonomy" id="1385975"/>
    <lineage>
        <taxon>Bacteria</taxon>
        <taxon>Pseudomonadati</taxon>
        <taxon>Planctomycetota</taxon>
        <taxon>Phycisphaerae</taxon>
        <taxon>Phycisphaerales</taxon>
        <taxon>Phycisphaeraceae</taxon>
        <taxon>Algisphaera</taxon>
    </lineage>
</organism>
<gene>
    <name evidence="1" type="ORF">HNQ40_003406</name>
</gene>
<keyword evidence="2" id="KW-1185">Reference proteome</keyword>
<dbReference type="RefSeq" id="WP_184679056.1">
    <property type="nucleotide sequence ID" value="NZ_JACHGY010000001.1"/>
</dbReference>